<gene>
    <name evidence="2" type="ORF">GCK32_021374</name>
</gene>
<keyword evidence="3" id="KW-1185">Reference proteome</keyword>
<dbReference type="EMBL" id="WIXE01003135">
    <property type="protein sequence ID" value="KAK5984214.1"/>
    <property type="molecule type" value="Genomic_DNA"/>
</dbReference>
<accession>A0AAN8J391</accession>
<sequence>MYRCSVCTAVQPQENIRLRWGDKTATVILFSCLVEHGLLELDKAKRIYDDVHLGIKYICNEHYVNAISFLAVKIEEVLGSFPPDVIDHFPVDLIEDIVMHLHTTAGFLDVSWHFS</sequence>
<dbReference type="AlphaFoldDB" id="A0AAN8J391"/>
<dbReference type="Pfam" id="PF25375">
    <property type="entry name" value="Lin-15B"/>
    <property type="match status" value="1"/>
</dbReference>
<evidence type="ECO:0000259" key="1">
    <source>
        <dbReference type="Pfam" id="PF25375"/>
    </source>
</evidence>
<name>A0AAN8J391_TRICO</name>
<protein>
    <recommendedName>
        <fullName evidence="1">Lin-15A/B-like domain-containing protein</fullName>
    </recommendedName>
</protein>
<feature type="domain" description="Lin-15A/B-like" evidence="1">
    <location>
        <begin position="2"/>
        <end position="97"/>
    </location>
</feature>
<evidence type="ECO:0000313" key="3">
    <source>
        <dbReference type="Proteomes" id="UP001331761"/>
    </source>
</evidence>
<dbReference type="Proteomes" id="UP001331761">
    <property type="component" value="Unassembled WGS sequence"/>
</dbReference>
<proteinExistence type="predicted"/>
<evidence type="ECO:0000313" key="2">
    <source>
        <dbReference type="EMBL" id="KAK5984214.1"/>
    </source>
</evidence>
<reference evidence="2 3" key="1">
    <citation type="submission" date="2019-10" db="EMBL/GenBank/DDBJ databases">
        <title>Assembly and Annotation for the nematode Trichostrongylus colubriformis.</title>
        <authorList>
            <person name="Martin J."/>
        </authorList>
    </citation>
    <scope>NUCLEOTIDE SEQUENCE [LARGE SCALE GENOMIC DNA]</scope>
    <source>
        <strain evidence="2">G859</strain>
        <tissue evidence="2">Whole worm</tissue>
    </source>
</reference>
<dbReference type="InterPro" id="IPR057432">
    <property type="entry name" value="Lin-15A/B-like_dom"/>
</dbReference>
<comment type="caution">
    <text evidence="2">The sequence shown here is derived from an EMBL/GenBank/DDBJ whole genome shotgun (WGS) entry which is preliminary data.</text>
</comment>
<organism evidence="2 3">
    <name type="scientific">Trichostrongylus colubriformis</name>
    <name type="common">Black scour worm</name>
    <dbReference type="NCBI Taxonomy" id="6319"/>
    <lineage>
        <taxon>Eukaryota</taxon>
        <taxon>Metazoa</taxon>
        <taxon>Ecdysozoa</taxon>
        <taxon>Nematoda</taxon>
        <taxon>Chromadorea</taxon>
        <taxon>Rhabditida</taxon>
        <taxon>Rhabditina</taxon>
        <taxon>Rhabditomorpha</taxon>
        <taxon>Strongyloidea</taxon>
        <taxon>Trichostrongylidae</taxon>
        <taxon>Trichostrongylus</taxon>
    </lineage>
</organism>